<evidence type="ECO:0000256" key="2">
    <source>
        <dbReference type="ARBA" id="ARBA00023082"/>
    </source>
</evidence>
<dbReference type="EMBL" id="JBBEGN010000030">
    <property type="protein sequence ID" value="MEJ2871870.1"/>
    <property type="molecule type" value="Genomic_DNA"/>
</dbReference>
<proteinExistence type="predicted"/>
<protein>
    <submittedName>
        <fullName evidence="8">SigB/SigF/SigG family RNA polymerase sigma factor</fullName>
    </submittedName>
</protein>
<dbReference type="InterPro" id="IPR007630">
    <property type="entry name" value="RNA_pol_sigma70_r4"/>
</dbReference>
<feature type="domain" description="RNA polymerase sigma-70 region 4" evidence="7">
    <location>
        <begin position="184"/>
        <end position="229"/>
    </location>
</feature>
<evidence type="ECO:0000313" key="8">
    <source>
        <dbReference type="EMBL" id="MEJ2871870.1"/>
    </source>
</evidence>
<name>A0ABU8MX35_9PSEU</name>
<dbReference type="Gene3D" id="1.10.10.10">
    <property type="entry name" value="Winged helix-like DNA-binding domain superfamily/Winged helix DNA-binding domain"/>
    <property type="match status" value="2"/>
</dbReference>
<comment type="caution">
    <text evidence="8">The sequence shown here is derived from an EMBL/GenBank/DDBJ whole genome shotgun (WGS) entry which is preliminary data.</text>
</comment>
<keyword evidence="9" id="KW-1185">Reference proteome</keyword>
<dbReference type="Pfam" id="PF04539">
    <property type="entry name" value="Sigma70_r3"/>
    <property type="match status" value="1"/>
</dbReference>
<dbReference type="Pfam" id="PF04545">
    <property type="entry name" value="Sigma70_r4"/>
    <property type="match status" value="1"/>
</dbReference>
<dbReference type="InterPro" id="IPR013325">
    <property type="entry name" value="RNA_pol_sigma_r2"/>
</dbReference>
<evidence type="ECO:0000256" key="4">
    <source>
        <dbReference type="ARBA" id="ARBA00023163"/>
    </source>
</evidence>
<sequence length="250" mass="27626">MAAADVRRPALRERLVVVYLPVARHIARRFAYRGEPVDDLEQVAAIGLLGALERFDPDRDRDFLAYAVFTIMGEVRQHFRDRTWTVRTPRGVKDDYLAVGKAVTSLSQHLDRAPTVPELAEHLGLAADRVSEAITAGGALRPASLDEGRAEGDDGGSLAGVLGELDPDIGRVEVGALVQDLVRALPQRERTILALRFVHDKTQTEIGEVLCISQMHVSRLLRRTLAQLQDEVGRSMDTDPEQGLRELVAR</sequence>
<feature type="domain" description="RNA polymerase sigma-70 region 2" evidence="6">
    <location>
        <begin position="16"/>
        <end position="85"/>
    </location>
</feature>
<dbReference type="PANTHER" id="PTHR30385:SF4">
    <property type="entry name" value="RNA POLYMERASE SIGMA-E FACTOR"/>
    <property type="match status" value="1"/>
</dbReference>
<accession>A0ABU8MX35</accession>
<dbReference type="InterPro" id="IPR014284">
    <property type="entry name" value="RNA_pol_sigma-70_dom"/>
</dbReference>
<evidence type="ECO:0000259" key="6">
    <source>
        <dbReference type="Pfam" id="PF04542"/>
    </source>
</evidence>
<evidence type="ECO:0000259" key="7">
    <source>
        <dbReference type="Pfam" id="PF04545"/>
    </source>
</evidence>
<keyword evidence="1" id="KW-0805">Transcription regulation</keyword>
<organism evidence="8 9">
    <name type="scientific">Actinomycetospora aurantiaca</name>
    <dbReference type="NCBI Taxonomy" id="3129233"/>
    <lineage>
        <taxon>Bacteria</taxon>
        <taxon>Bacillati</taxon>
        <taxon>Actinomycetota</taxon>
        <taxon>Actinomycetes</taxon>
        <taxon>Pseudonocardiales</taxon>
        <taxon>Pseudonocardiaceae</taxon>
        <taxon>Actinomycetospora</taxon>
    </lineage>
</organism>
<reference evidence="8 9" key="1">
    <citation type="submission" date="2024-03" db="EMBL/GenBank/DDBJ databases">
        <title>Actinomycetospora sp. OC33-EN08, a novel actinomycete isolated from wild orchid (Aerides multiflora).</title>
        <authorList>
            <person name="Suriyachadkun C."/>
        </authorList>
    </citation>
    <scope>NUCLEOTIDE SEQUENCE [LARGE SCALE GENOMIC DNA]</scope>
    <source>
        <strain evidence="8 9">OC33-EN08</strain>
    </source>
</reference>
<dbReference type="Pfam" id="PF04542">
    <property type="entry name" value="Sigma70_r2"/>
    <property type="match status" value="1"/>
</dbReference>
<dbReference type="SUPFAM" id="SSF88946">
    <property type="entry name" value="Sigma2 domain of RNA polymerase sigma factors"/>
    <property type="match status" value="1"/>
</dbReference>
<keyword evidence="2" id="KW-0731">Sigma factor</keyword>
<dbReference type="RefSeq" id="WP_337698451.1">
    <property type="nucleotide sequence ID" value="NZ_JBBEGN010000030.1"/>
</dbReference>
<dbReference type="CDD" id="cd06171">
    <property type="entry name" value="Sigma70_r4"/>
    <property type="match status" value="1"/>
</dbReference>
<dbReference type="InterPro" id="IPR007624">
    <property type="entry name" value="RNA_pol_sigma70_r3"/>
</dbReference>
<dbReference type="NCBIfam" id="TIGR02937">
    <property type="entry name" value="sigma70-ECF"/>
    <property type="match status" value="1"/>
</dbReference>
<evidence type="ECO:0000256" key="3">
    <source>
        <dbReference type="ARBA" id="ARBA00023125"/>
    </source>
</evidence>
<dbReference type="PANTHER" id="PTHR30385">
    <property type="entry name" value="SIGMA FACTOR F FLAGELLAR"/>
    <property type="match status" value="1"/>
</dbReference>
<dbReference type="Gene3D" id="1.20.120.1810">
    <property type="match status" value="1"/>
</dbReference>
<keyword evidence="4" id="KW-0804">Transcription</keyword>
<evidence type="ECO:0000259" key="5">
    <source>
        <dbReference type="Pfam" id="PF04539"/>
    </source>
</evidence>
<feature type="domain" description="RNA polymerase sigma-70 region 3" evidence="5">
    <location>
        <begin position="99"/>
        <end position="150"/>
    </location>
</feature>
<evidence type="ECO:0000256" key="1">
    <source>
        <dbReference type="ARBA" id="ARBA00023015"/>
    </source>
</evidence>
<dbReference type="InterPro" id="IPR000943">
    <property type="entry name" value="RNA_pol_sigma70"/>
</dbReference>
<dbReference type="InterPro" id="IPR013324">
    <property type="entry name" value="RNA_pol_sigma_r3/r4-like"/>
</dbReference>
<keyword evidence="3" id="KW-0238">DNA-binding</keyword>
<dbReference type="PRINTS" id="PR00046">
    <property type="entry name" value="SIGMA70FCT"/>
</dbReference>
<dbReference type="InterPro" id="IPR007627">
    <property type="entry name" value="RNA_pol_sigma70_r2"/>
</dbReference>
<dbReference type="SUPFAM" id="SSF88659">
    <property type="entry name" value="Sigma3 and sigma4 domains of RNA polymerase sigma factors"/>
    <property type="match status" value="2"/>
</dbReference>
<dbReference type="InterPro" id="IPR014322">
    <property type="entry name" value="RNA_pol_sigma-B/F/G"/>
</dbReference>
<dbReference type="NCBIfam" id="TIGR02980">
    <property type="entry name" value="SigBFG"/>
    <property type="match status" value="1"/>
</dbReference>
<dbReference type="Proteomes" id="UP001385809">
    <property type="component" value="Unassembled WGS sequence"/>
</dbReference>
<dbReference type="InterPro" id="IPR036388">
    <property type="entry name" value="WH-like_DNA-bd_sf"/>
</dbReference>
<gene>
    <name evidence="8" type="ORF">WCD74_29210</name>
</gene>
<evidence type="ECO:0000313" key="9">
    <source>
        <dbReference type="Proteomes" id="UP001385809"/>
    </source>
</evidence>